<keyword evidence="3" id="KW-0143">Chaperone</keyword>
<evidence type="ECO:0000313" key="5">
    <source>
        <dbReference type="Proteomes" id="UP000028091"/>
    </source>
</evidence>
<dbReference type="GO" id="GO:0008360">
    <property type="term" value="P:regulation of cell shape"/>
    <property type="evidence" value="ECO:0007669"/>
    <property type="project" value="UniProtKB-KW"/>
</dbReference>
<dbReference type="SUPFAM" id="SSF54814">
    <property type="entry name" value="Prokaryotic type KH domain (KH-domain type II)"/>
    <property type="match status" value="1"/>
</dbReference>
<proteinExistence type="inferred from homology"/>
<keyword evidence="5" id="KW-1185">Reference proteome</keyword>
<dbReference type="HAMAP" id="MF_00088">
    <property type="entry name" value="KhpA"/>
    <property type="match status" value="1"/>
</dbReference>
<accession>A0A081LF48</accession>
<dbReference type="eggNOG" id="COG1837">
    <property type="taxonomic scope" value="Bacteria"/>
</dbReference>
<dbReference type="AlphaFoldDB" id="A0A081LF48"/>
<dbReference type="GO" id="GO:0003723">
    <property type="term" value="F:RNA binding"/>
    <property type="evidence" value="ECO:0007669"/>
    <property type="project" value="UniProtKB-UniRule"/>
</dbReference>
<dbReference type="InterPro" id="IPR020627">
    <property type="entry name" value="KhpA"/>
</dbReference>
<dbReference type="CDD" id="cd22533">
    <property type="entry name" value="KH-II_YlqC-like"/>
    <property type="match status" value="1"/>
</dbReference>
<dbReference type="Proteomes" id="UP000028091">
    <property type="component" value="Unassembled WGS sequence"/>
</dbReference>
<evidence type="ECO:0000256" key="3">
    <source>
        <dbReference type="HAMAP-Rule" id="MF_00088"/>
    </source>
</evidence>
<comment type="caution">
    <text evidence="4">The sequence shown here is derived from an EMBL/GenBank/DDBJ whole genome shotgun (WGS) entry which is preliminary data.</text>
</comment>
<evidence type="ECO:0000256" key="2">
    <source>
        <dbReference type="ARBA" id="ARBA00022884"/>
    </source>
</evidence>
<dbReference type="PANTHER" id="PTHR34654">
    <property type="entry name" value="UPF0109 PROTEIN SCO5592"/>
    <property type="match status" value="1"/>
</dbReference>
<comment type="subcellular location">
    <subcellularLocation>
        <location evidence="3">Cytoplasm</location>
    </subcellularLocation>
</comment>
<dbReference type="Gene3D" id="3.30.300.20">
    <property type="match status" value="1"/>
</dbReference>
<comment type="similarity">
    <text evidence="3">Belongs to the KhpA RNA-binding protein family.</text>
</comment>
<dbReference type="PANTHER" id="PTHR34654:SF1">
    <property type="entry name" value="RNA-BINDING PROTEIN KHPA"/>
    <property type="match status" value="1"/>
</dbReference>
<comment type="subunit">
    <text evidence="3">Forms a complex with KhpB.</text>
</comment>
<keyword evidence="2 3" id="KW-0694">RNA-binding</keyword>
<organism evidence="4 5">
    <name type="scientific">Bacillus zhangzhouensis</name>
    <dbReference type="NCBI Taxonomy" id="1178540"/>
    <lineage>
        <taxon>Bacteria</taxon>
        <taxon>Bacillati</taxon>
        <taxon>Bacillota</taxon>
        <taxon>Bacilli</taxon>
        <taxon>Bacillales</taxon>
        <taxon>Bacillaceae</taxon>
        <taxon>Bacillus</taxon>
    </lineage>
</organism>
<evidence type="ECO:0000313" key="4">
    <source>
        <dbReference type="EMBL" id="KEP27874.1"/>
    </source>
</evidence>
<protein>
    <recommendedName>
        <fullName evidence="3">RNA-binding protein KhpA</fullName>
    </recommendedName>
    <alternativeName>
        <fullName evidence="3">KH-domain protein A</fullName>
    </alternativeName>
</protein>
<dbReference type="OrthoDB" id="9812389at2"/>
<dbReference type="InterPro" id="IPR015946">
    <property type="entry name" value="KH_dom-like_a/b"/>
</dbReference>
<name>A0A081LF48_9BACI</name>
<dbReference type="InterPro" id="IPR009019">
    <property type="entry name" value="KH_sf_prok-type"/>
</dbReference>
<keyword evidence="1 3" id="KW-0963">Cytoplasm</keyword>
<dbReference type="EMBL" id="JOTP01000002">
    <property type="protein sequence ID" value="KEP27874.1"/>
    <property type="molecule type" value="Genomic_DNA"/>
</dbReference>
<evidence type="ECO:0000256" key="1">
    <source>
        <dbReference type="ARBA" id="ARBA00022490"/>
    </source>
</evidence>
<sequence>MNELSLEELIVSIVEPLVDFPEDIHVSSLKKDEQVIYTLSVNAEDTGKVIGKQGRTAKAIRTVIFAASAESSKKVQLEIAD</sequence>
<keyword evidence="3" id="KW-0133">Cell shape</keyword>
<dbReference type="RefSeq" id="WP_034317804.1">
    <property type="nucleotide sequence ID" value="NZ_JAVIKA010000005.1"/>
</dbReference>
<dbReference type="GO" id="GO:0009252">
    <property type="term" value="P:peptidoglycan biosynthetic process"/>
    <property type="evidence" value="ECO:0007669"/>
    <property type="project" value="UniProtKB-UniRule"/>
</dbReference>
<comment type="function">
    <text evidence="3">A probable RNA chaperone. Forms a complex with KhpB which binds to cellular RNA and controls its expression. Plays a role in peptidoglycan (PG) homeostasis and cell length regulation.</text>
</comment>
<reference evidence="4 5" key="1">
    <citation type="submission" date="2012-09" db="EMBL/GenBank/DDBJ databases">
        <title>Genome Sequence of Bacillus sp. DW5-4.</title>
        <authorList>
            <person name="Lai Q."/>
            <person name="Liu Y."/>
            <person name="Shao Z."/>
        </authorList>
    </citation>
    <scope>NUCLEOTIDE SEQUENCE [LARGE SCALE GENOMIC DNA]</scope>
    <source>
        <strain evidence="4 5">DW5-4</strain>
    </source>
</reference>
<gene>
    <name evidence="3" type="primary">khpA</name>
    <name evidence="4" type="ORF">BA70_07310</name>
</gene>
<dbReference type="GO" id="GO:0071555">
    <property type="term" value="P:cell wall organization"/>
    <property type="evidence" value="ECO:0007669"/>
    <property type="project" value="UniProtKB-KW"/>
</dbReference>
<keyword evidence="3" id="KW-0961">Cell wall biogenesis/degradation</keyword>
<dbReference type="Pfam" id="PF13083">
    <property type="entry name" value="KH_KhpA-B"/>
    <property type="match status" value="1"/>
</dbReference>
<dbReference type="GO" id="GO:0005737">
    <property type="term" value="C:cytoplasm"/>
    <property type="evidence" value="ECO:0007669"/>
    <property type="project" value="UniProtKB-SubCell"/>
</dbReference>